<dbReference type="OrthoDB" id="5394455at2759"/>
<name>A0A9P4MXZ9_9PLEO</name>
<sequence length="101" mass="10984">MPKPTTNKKNAPLDTTISLAEILADLTSLRFCQDQNAALALVSARANQPPVPKADESELDPDLKRAKDLVELHYSVKVAHQRGELERGLDEARQAVRGAVG</sequence>
<dbReference type="EMBL" id="ML993894">
    <property type="protein sequence ID" value="KAF2203753.1"/>
    <property type="molecule type" value="Genomic_DNA"/>
</dbReference>
<dbReference type="AlphaFoldDB" id="A0A9P4MXZ9"/>
<gene>
    <name evidence="1" type="ORF">GQ43DRAFT_366182</name>
</gene>
<accession>A0A9P4MXZ9</accession>
<organism evidence="1 2">
    <name type="scientific">Delitschia confertaspora ATCC 74209</name>
    <dbReference type="NCBI Taxonomy" id="1513339"/>
    <lineage>
        <taxon>Eukaryota</taxon>
        <taxon>Fungi</taxon>
        <taxon>Dikarya</taxon>
        <taxon>Ascomycota</taxon>
        <taxon>Pezizomycotina</taxon>
        <taxon>Dothideomycetes</taxon>
        <taxon>Pleosporomycetidae</taxon>
        <taxon>Pleosporales</taxon>
        <taxon>Delitschiaceae</taxon>
        <taxon>Delitschia</taxon>
    </lineage>
</organism>
<comment type="caution">
    <text evidence="1">The sequence shown here is derived from an EMBL/GenBank/DDBJ whole genome shotgun (WGS) entry which is preliminary data.</text>
</comment>
<evidence type="ECO:0000313" key="1">
    <source>
        <dbReference type="EMBL" id="KAF2203753.1"/>
    </source>
</evidence>
<keyword evidence="2" id="KW-1185">Reference proteome</keyword>
<protein>
    <submittedName>
        <fullName evidence="1">Uncharacterized protein</fullName>
    </submittedName>
</protein>
<reference evidence="1" key="1">
    <citation type="journal article" date="2020" name="Stud. Mycol.">
        <title>101 Dothideomycetes genomes: a test case for predicting lifestyles and emergence of pathogens.</title>
        <authorList>
            <person name="Haridas S."/>
            <person name="Albert R."/>
            <person name="Binder M."/>
            <person name="Bloem J."/>
            <person name="Labutti K."/>
            <person name="Salamov A."/>
            <person name="Andreopoulos B."/>
            <person name="Baker S."/>
            <person name="Barry K."/>
            <person name="Bills G."/>
            <person name="Bluhm B."/>
            <person name="Cannon C."/>
            <person name="Castanera R."/>
            <person name="Culley D."/>
            <person name="Daum C."/>
            <person name="Ezra D."/>
            <person name="Gonzalez J."/>
            <person name="Henrissat B."/>
            <person name="Kuo A."/>
            <person name="Liang C."/>
            <person name="Lipzen A."/>
            <person name="Lutzoni F."/>
            <person name="Magnuson J."/>
            <person name="Mondo S."/>
            <person name="Nolan M."/>
            <person name="Ohm R."/>
            <person name="Pangilinan J."/>
            <person name="Park H.-J."/>
            <person name="Ramirez L."/>
            <person name="Alfaro M."/>
            <person name="Sun H."/>
            <person name="Tritt A."/>
            <person name="Yoshinaga Y."/>
            <person name="Zwiers L.-H."/>
            <person name="Turgeon B."/>
            <person name="Goodwin S."/>
            <person name="Spatafora J."/>
            <person name="Crous P."/>
            <person name="Grigoriev I."/>
        </authorList>
    </citation>
    <scope>NUCLEOTIDE SEQUENCE</scope>
    <source>
        <strain evidence="1">ATCC 74209</strain>
    </source>
</reference>
<proteinExistence type="predicted"/>
<dbReference type="Proteomes" id="UP000799536">
    <property type="component" value="Unassembled WGS sequence"/>
</dbReference>
<evidence type="ECO:0000313" key="2">
    <source>
        <dbReference type="Proteomes" id="UP000799536"/>
    </source>
</evidence>